<protein>
    <recommendedName>
        <fullName evidence="8">RTA1-like protein</fullName>
    </recommendedName>
</protein>
<dbReference type="FunCoup" id="A0A507AP67">
    <property type="interactions" value="17"/>
</dbReference>
<proteinExistence type="predicted"/>
<keyword evidence="2 5" id="KW-0812">Transmembrane</keyword>
<keyword evidence="3 5" id="KW-1133">Transmembrane helix</keyword>
<name>A0A507AP67_9PEZI</name>
<feature type="transmembrane region" description="Helical" evidence="5">
    <location>
        <begin position="236"/>
        <end position="255"/>
    </location>
</feature>
<feature type="transmembrane region" description="Helical" evidence="5">
    <location>
        <begin position="85"/>
        <end position="108"/>
    </location>
</feature>
<dbReference type="EMBL" id="SKBQ01000047">
    <property type="protein sequence ID" value="TPX11702.1"/>
    <property type="molecule type" value="Genomic_DNA"/>
</dbReference>
<organism evidence="6 7">
    <name type="scientific">Thyridium curvatum</name>
    <dbReference type="NCBI Taxonomy" id="1093900"/>
    <lineage>
        <taxon>Eukaryota</taxon>
        <taxon>Fungi</taxon>
        <taxon>Dikarya</taxon>
        <taxon>Ascomycota</taxon>
        <taxon>Pezizomycotina</taxon>
        <taxon>Sordariomycetes</taxon>
        <taxon>Sordariomycetidae</taxon>
        <taxon>Thyridiales</taxon>
        <taxon>Thyridiaceae</taxon>
        <taxon>Thyridium</taxon>
    </lineage>
</organism>
<dbReference type="GeneID" id="41975128"/>
<dbReference type="Proteomes" id="UP000319257">
    <property type="component" value="Unassembled WGS sequence"/>
</dbReference>
<evidence type="ECO:0000256" key="5">
    <source>
        <dbReference type="SAM" id="Phobius"/>
    </source>
</evidence>
<feature type="transmembrane region" description="Helical" evidence="5">
    <location>
        <begin position="155"/>
        <end position="179"/>
    </location>
</feature>
<dbReference type="RefSeq" id="XP_030993413.1">
    <property type="nucleotide sequence ID" value="XM_031142451.1"/>
</dbReference>
<keyword evidence="4 5" id="KW-0472">Membrane</keyword>
<reference evidence="6 7" key="1">
    <citation type="submission" date="2019-06" db="EMBL/GenBank/DDBJ databases">
        <title>Draft genome sequence of the filamentous fungus Phialemoniopsis curvata isolated from diesel fuel.</title>
        <authorList>
            <person name="Varaljay V.A."/>
            <person name="Lyon W.J."/>
            <person name="Crouch A.L."/>
            <person name="Drake C.E."/>
            <person name="Hollomon J.M."/>
            <person name="Nadeau L.J."/>
            <person name="Nunn H.S."/>
            <person name="Stevenson B.S."/>
            <person name="Bojanowski C.L."/>
            <person name="Crookes-Goodson W.J."/>
        </authorList>
    </citation>
    <scope>NUCLEOTIDE SEQUENCE [LARGE SCALE GENOMIC DNA]</scope>
    <source>
        <strain evidence="6 7">D216</strain>
    </source>
</reference>
<dbReference type="GO" id="GO:0016020">
    <property type="term" value="C:membrane"/>
    <property type="evidence" value="ECO:0007669"/>
    <property type="project" value="UniProtKB-SubCell"/>
</dbReference>
<feature type="transmembrane region" description="Helical" evidence="5">
    <location>
        <begin position="20"/>
        <end position="39"/>
    </location>
</feature>
<gene>
    <name evidence="6" type="ORF">E0L32_007681</name>
</gene>
<evidence type="ECO:0000313" key="6">
    <source>
        <dbReference type="EMBL" id="TPX11702.1"/>
    </source>
</evidence>
<evidence type="ECO:0000313" key="7">
    <source>
        <dbReference type="Proteomes" id="UP000319257"/>
    </source>
</evidence>
<evidence type="ECO:0000256" key="3">
    <source>
        <dbReference type="ARBA" id="ARBA00022989"/>
    </source>
</evidence>
<dbReference type="PANTHER" id="PTHR31465">
    <property type="entry name" value="PROTEIN RTA1-RELATED"/>
    <property type="match status" value="1"/>
</dbReference>
<sequence length="297" mass="32890">MAVLEPYKGKYFLWKYLPSIPAAGVFCGLFAIITVLNCWRVGRTGTWSFIPFIIGGFMECIGYATRAVAYNQTGKLVPFALQNSMILLAPVLLAATIYATLGRVISGVNADKYAIVRPRWITRLFVTGDILSLLVQGSAAGLMLMEGRMKTGQNIVILGLVIQILLFGLFCLTAALFHVRMRRCPTEGHRSGGEEWERQIYRLYGVSALVMFRSVFRLVEFIMGYNAYLLTHEWPLYVFDSAPMLAVMIIFWFALPGTVWMRRPGSKDSVTSLSVLNGRTRATKGSGITGSKAAGSV</sequence>
<feature type="transmembrane region" description="Helical" evidence="5">
    <location>
        <begin position="120"/>
        <end position="143"/>
    </location>
</feature>
<dbReference type="Pfam" id="PF04479">
    <property type="entry name" value="RTA1"/>
    <property type="match status" value="1"/>
</dbReference>
<evidence type="ECO:0000256" key="4">
    <source>
        <dbReference type="ARBA" id="ARBA00023136"/>
    </source>
</evidence>
<dbReference type="STRING" id="1093900.A0A507AP67"/>
<dbReference type="OrthoDB" id="3358017at2759"/>
<evidence type="ECO:0000256" key="1">
    <source>
        <dbReference type="ARBA" id="ARBA00004141"/>
    </source>
</evidence>
<dbReference type="AlphaFoldDB" id="A0A507AP67"/>
<accession>A0A507AP67</accession>
<dbReference type="InterPro" id="IPR007568">
    <property type="entry name" value="RTA1"/>
</dbReference>
<comment type="caution">
    <text evidence="6">The sequence shown here is derived from an EMBL/GenBank/DDBJ whole genome shotgun (WGS) entry which is preliminary data.</text>
</comment>
<feature type="transmembrane region" description="Helical" evidence="5">
    <location>
        <begin position="46"/>
        <end position="65"/>
    </location>
</feature>
<dbReference type="InParanoid" id="A0A507AP67"/>
<feature type="transmembrane region" description="Helical" evidence="5">
    <location>
        <begin position="200"/>
        <end position="216"/>
    </location>
</feature>
<dbReference type="PANTHER" id="PTHR31465:SF27">
    <property type="entry name" value="DOMAIN PROTEIN, PUTATIVE (AFU_ORTHOLOGUE AFUA_3G01030)-RELATED"/>
    <property type="match status" value="1"/>
</dbReference>
<keyword evidence="7" id="KW-1185">Reference proteome</keyword>
<evidence type="ECO:0008006" key="8">
    <source>
        <dbReference type="Google" id="ProtNLM"/>
    </source>
</evidence>
<comment type="subcellular location">
    <subcellularLocation>
        <location evidence="1">Membrane</location>
        <topology evidence="1">Multi-pass membrane protein</topology>
    </subcellularLocation>
</comment>
<evidence type="ECO:0000256" key="2">
    <source>
        <dbReference type="ARBA" id="ARBA00022692"/>
    </source>
</evidence>